<dbReference type="InterPro" id="IPR005162">
    <property type="entry name" value="Retrotrans_gag_dom"/>
</dbReference>
<dbReference type="PANTHER" id="PTHR46148:SF59">
    <property type="entry name" value="NUCLEOTIDYLTRANSFERASE, RIBONUCLEASE H"/>
    <property type="match status" value="1"/>
</dbReference>
<organism evidence="4 5">
    <name type="scientific">Tanacetum coccineum</name>
    <dbReference type="NCBI Taxonomy" id="301880"/>
    <lineage>
        <taxon>Eukaryota</taxon>
        <taxon>Viridiplantae</taxon>
        <taxon>Streptophyta</taxon>
        <taxon>Embryophyta</taxon>
        <taxon>Tracheophyta</taxon>
        <taxon>Spermatophyta</taxon>
        <taxon>Magnoliopsida</taxon>
        <taxon>eudicotyledons</taxon>
        <taxon>Gunneridae</taxon>
        <taxon>Pentapetalae</taxon>
        <taxon>asterids</taxon>
        <taxon>campanulids</taxon>
        <taxon>Asterales</taxon>
        <taxon>Asteraceae</taxon>
        <taxon>Asteroideae</taxon>
        <taxon>Anthemideae</taxon>
        <taxon>Anthemidinae</taxon>
        <taxon>Tanacetum</taxon>
    </lineage>
</organism>
<feature type="compositionally biased region" description="Basic and acidic residues" evidence="2">
    <location>
        <begin position="518"/>
        <end position="530"/>
    </location>
</feature>
<dbReference type="Gene3D" id="4.10.60.10">
    <property type="entry name" value="Zinc finger, CCHC-type"/>
    <property type="match status" value="1"/>
</dbReference>
<dbReference type="PANTHER" id="PTHR46148">
    <property type="entry name" value="CHROMO DOMAIN-CONTAINING PROTEIN"/>
    <property type="match status" value="1"/>
</dbReference>
<name>A0ABQ5HWF9_9ASTR</name>
<feature type="compositionally biased region" description="Low complexity" evidence="2">
    <location>
        <begin position="353"/>
        <end position="381"/>
    </location>
</feature>
<feature type="compositionally biased region" description="Low complexity" evidence="2">
    <location>
        <begin position="531"/>
        <end position="571"/>
    </location>
</feature>
<feature type="region of interest" description="Disordered" evidence="2">
    <location>
        <begin position="318"/>
        <end position="389"/>
    </location>
</feature>
<feature type="compositionally biased region" description="Basic and acidic residues" evidence="2">
    <location>
        <begin position="324"/>
        <end position="336"/>
    </location>
</feature>
<reference evidence="4" key="1">
    <citation type="journal article" date="2022" name="Int. J. Mol. Sci.">
        <title>Draft Genome of Tanacetum Coccineum: Genomic Comparison of Closely Related Tanacetum-Family Plants.</title>
        <authorList>
            <person name="Yamashiro T."/>
            <person name="Shiraishi A."/>
            <person name="Nakayama K."/>
            <person name="Satake H."/>
        </authorList>
    </citation>
    <scope>NUCLEOTIDE SEQUENCE</scope>
</reference>
<accession>A0ABQ5HWF9</accession>
<dbReference type="Pfam" id="PF00098">
    <property type="entry name" value="zf-CCHC"/>
    <property type="match status" value="1"/>
</dbReference>
<feature type="region of interest" description="Disordered" evidence="2">
    <location>
        <begin position="498"/>
        <end position="575"/>
    </location>
</feature>
<keyword evidence="4" id="KW-0695">RNA-directed DNA polymerase</keyword>
<dbReference type="EMBL" id="BQNB010020073">
    <property type="protein sequence ID" value="GJT92045.1"/>
    <property type="molecule type" value="Genomic_DNA"/>
</dbReference>
<keyword evidence="1" id="KW-0863">Zinc-finger</keyword>
<comment type="caution">
    <text evidence="4">The sequence shown here is derived from an EMBL/GenBank/DDBJ whole genome shotgun (WGS) entry which is preliminary data.</text>
</comment>
<keyword evidence="1" id="KW-0862">Zinc</keyword>
<evidence type="ECO:0000256" key="1">
    <source>
        <dbReference type="PROSITE-ProRule" id="PRU00047"/>
    </source>
</evidence>
<dbReference type="SMART" id="SM00343">
    <property type="entry name" value="ZnF_C2HC"/>
    <property type="match status" value="2"/>
</dbReference>
<dbReference type="Pfam" id="PF03732">
    <property type="entry name" value="Retrotrans_gag"/>
    <property type="match status" value="1"/>
</dbReference>
<evidence type="ECO:0000313" key="4">
    <source>
        <dbReference type="EMBL" id="GJT92045.1"/>
    </source>
</evidence>
<keyword evidence="4" id="KW-0548">Nucleotidyltransferase</keyword>
<feature type="compositionally biased region" description="Low complexity" evidence="2">
    <location>
        <begin position="81"/>
        <end position="97"/>
    </location>
</feature>
<dbReference type="PROSITE" id="PS50158">
    <property type="entry name" value="ZF_CCHC"/>
    <property type="match status" value="2"/>
</dbReference>
<evidence type="ECO:0000256" key="2">
    <source>
        <dbReference type="SAM" id="MobiDB-lite"/>
    </source>
</evidence>
<sequence length="741" mass="84107">MSSPNRSTSDIEDTFSSTNILNYFPALAGSSYFNSLENAKNPITPPVILTPSPVLPPSLLFDPRYFFVPEELLPPKKQIHSPSSSSTTMPPKRTSTSETPAITLDAIRQLIVDLTTAMEAQTAAIASASNPNNLTGTPTVKTGNYKEFISCQPFYFNGTEGAVGLIRWFERTESVFSRSRCAEENKVTFATGTLTDDALSWWNAHAQPMGIEQANQITWTELKRLLTNKYCPRTEIKKMEDEFYGLTVNGSDLKTYIRRFQELAFLCPNMVPNSEKLMEAFIGGLPQSIEGNVTASKPQTLEEATNIAHRLMDQIIKRNSVQETNDHKRKFDDRRNTTNNNNYSNNRDKDNYPNDCNNNNHSNNHINKNNYPNNRNNNNRNNYHHQQQNGRQEIFKANGNRGYNGPYPLCRKCTLHHTGPCTVRMPPKRTSTSETPAITLDAIRQLIADLTTAVEAQTAAIASASNPNNLTGTPTVKMGNYKEFISCQPFCFNAASMASASNPNKNTRTSRTPVVRKGINDHKRKFEDKGNTTNNNNYPKHNNNNHSNNRNNYQDNNNKNNHNNDYHQQQNRRQETVRTYPAKKYHENLPLCTRCTLHHTGVCTVKCRICNKVGHLTRNCRSKGPATGSNLLSVSVTCHACGEKGHYKSQCSKIDNSTFHVSKKNLCDESLIIPKKEIWLDDKLNYVEESVEIMDREVKQLRRRCIPIVKVRWNSEFTWEREDQIRAKYPHLFSNIIVSLN</sequence>
<dbReference type="GO" id="GO:0003964">
    <property type="term" value="F:RNA-directed DNA polymerase activity"/>
    <property type="evidence" value="ECO:0007669"/>
    <property type="project" value="UniProtKB-KW"/>
</dbReference>
<evidence type="ECO:0000313" key="5">
    <source>
        <dbReference type="Proteomes" id="UP001151760"/>
    </source>
</evidence>
<evidence type="ECO:0000259" key="3">
    <source>
        <dbReference type="PROSITE" id="PS50158"/>
    </source>
</evidence>
<gene>
    <name evidence="4" type="ORF">Tco_1080890</name>
</gene>
<dbReference type="Proteomes" id="UP001151760">
    <property type="component" value="Unassembled WGS sequence"/>
</dbReference>
<keyword evidence="1" id="KW-0479">Metal-binding</keyword>
<reference evidence="4" key="2">
    <citation type="submission" date="2022-01" db="EMBL/GenBank/DDBJ databases">
        <authorList>
            <person name="Yamashiro T."/>
            <person name="Shiraishi A."/>
            <person name="Satake H."/>
            <person name="Nakayama K."/>
        </authorList>
    </citation>
    <scope>NUCLEOTIDE SEQUENCE</scope>
</reference>
<dbReference type="InterPro" id="IPR001878">
    <property type="entry name" value="Znf_CCHC"/>
</dbReference>
<feature type="domain" description="CCHC-type" evidence="3">
    <location>
        <begin position="606"/>
        <end position="622"/>
    </location>
</feature>
<proteinExistence type="predicted"/>
<dbReference type="InterPro" id="IPR036875">
    <property type="entry name" value="Znf_CCHC_sf"/>
</dbReference>
<feature type="region of interest" description="Disordered" evidence="2">
    <location>
        <begin position="77"/>
        <end position="100"/>
    </location>
</feature>
<protein>
    <submittedName>
        <fullName evidence="4">Reverse transcriptase domain-containing protein</fullName>
    </submittedName>
</protein>
<feature type="domain" description="CCHC-type" evidence="3">
    <location>
        <begin position="638"/>
        <end position="653"/>
    </location>
</feature>
<dbReference type="SUPFAM" id="SSF57756">
    <property type="entry name" value="Retrovirus zinc finger-like domains"/>
    <property type="match status" value="1"/>
</dbReference>
<keyword evidence="4" id="KW-0808">Transferase</keyword>
<keyword evidence="5" id="KW-1185">Reference proteome</keyword>